<dbReference type="OrthoDB" id="285353at2759"/>
<dbReference type="EMBL" id="RRYP01029951">
    <property type="protein sequence ID" value="TNV71342.1"/>
    <property type="molecule type" value="Genomic_DNA"/>
</dbReference>
<dbReference type="InterPro" id="IPR006671">
    <property type="entry name" value="Cyclin_N"/>
</dbReference>
<keyword evidence="1" id="KW-0132">Cell division</keyword>
<keyword evidence="8" id="KW-1185">Reference proteome</keyword>
<dbReference type="Gene3D" id="1.10.472.10">
    <property type="entry name" value="Cyclin-like"/>
    <property type="match status" value="2"/>
</dbReference>
<dbReference type="PROSITE" id="PS00292">
    <property type="entry name" value="CYCLINS"/>
    <property type="match status" value="1"/>
</dbReference>
<evidence type="ECO:0000256" key="1">
    <source>
        <dbReference type="ARBA" id="ARBA00022618"/>
    </source>
</evidence>
<dbReference type="InterPro" id="IPR036915">
    <property type="entry name" value="Cyclin-like_sf"/>
</dbReference>
<dbReference type="SMART" id="SM00385">
    <property type="entry name" value="CYCLIN"/>
    <property type="match status" value="1"/>
</dbReference>
<keyword evidence="3" id="KW-0131">Cell cycle</keyword>
<proteinExistence type="inferred from homology"/>
<dbReference type="FunFam" id="1.10.472.10:FF:000001">
    <property type="entry name" value="G2/mitotic-specific cyclin"/>
    <property type="match status" value="1"/>
</dbReference>
<dbReference type="SUPFAM" id="SSF47954">
    <property type="entry name" value="Cyclin-like"/>
    <property type="match status" value="1"/>
</dbReference>
<evidence type="ECO:0000256" key="3">
    <source>
        <dbReference type="ARBA" id="ARBA00023306"/>
    </source>
</evidence>
<evidence type="ECO:0000313" key="7">
    <source>
        <dbReference type="EMBL" id="TNV71342.1"/>
    </source>
</evidence>
<sequence>MKKVTQFESLRPKAPITAAQAGTVSANRKIEQKRIETSVVDDFDDDSIFLDTIGKDDKLYSLLSFDQRTSQVPPLLEKKSSSMQQTAIHQEKENQGTLTAVKQHHQDTKKITQSTARQSHHSRTQSANIPYSTNQGRAIHTNIGTLEQTANPTIAYTAHKPSYQKHPFTNHSNNMMVSPSQHGGEYYSAQNPVKYNRATTDKFRTQHSDINEIDEDDGCDYIDDEDTYVDDDVGLENLGAGDEEEMSLGNFYTDLEKQPLVNKYTTLSQREERENTTPLKPTASCSKITDRPIASASSNAVMKETPSQDGPLGTIEKVDQKMFSNLKTPPVNTLMIEKVTDHFDALEIISPTIPQFQASSQDPSNAVEEQKDYLNSSMNHNPDIQNICSELDSYLPSGKLQHDPTRKDLRTHLESVNQFTPLIPDHEDIYELEPRQLHFLHQDDYDIDLEAQNEIIEPHIQEQFDHQQRELFDDLEQGVHVELYDTYRYVDPEYEEMLADPCSPFELQQRFQMKILEHMVLREEEYKQQMRGMSRNPLLMFDRQVQVSTKMREILIDWLMEVCEEFMIKRDTLYITVDFLDRYIAMADYDIQKNELQLIGVTALFLACKVEEVYIPRVNDFALATDGGYCKEEILEMEFKMMKILRYKLHPVTMCTWANWYINMWDVYAEQQLKHLYPPGTDLTFKTPNEIAYQRYRVLVQILDFLSLSVHTHQYCRRELIACSLYIVIGGPHMMGVFPFEYQWLAQVFAQDLPIYCTPQRPFHTSPHIQADQLILYNSLFDSFLTQCFALSLSQIAPALIYCLQFFTLPLSFELPSAATAGNSDQIMQNNYEEFLAYQTHNKHALGTLKGIGRTIEGIVKTIWV</sequence>
<evidence type="ECO:0000259" key="6">
    <source>
        <dbReference type="SMART" id="SM00385"/>
    </source>
</evidence>
<dbReference type="InterPro" id="IPR048258">
    <property type="entry name" value="Cyclins_cyclin-box"/>
</dbReference>
<reference evidence="7" key="1">
    <citation type="submission" date="2019-06" db="EMBL/GenBank/DDBJ databases">
        <authorList>
            <person name="Zheng W."/>
        </authorList>
    </citation>
    <scope>NUCLEOTIDE SEQUENCE</scope>
    <source>
        <strain evidence="7">QDHG01</strain>
    </source>
</reference>
<dbReference type="InterPro" id="IPR039361">
    <property type="entry name" value="Cyclin"/>
</dbReference>
<evidence type="ECO:0000256" key="2">
    <source>
        <dbReference type="ARBA" id="ARBA00023127"/>
    </source>
</evidence>
<dbReference type="GO" id="GO:0051301">
    <property type="term" value="P:cell division"/>
    <property type="evidence" value="ECO:0007669"/>
    <property type="project" value="UniProtKB-KW"/>
</dbReference>
<feature type="domain" description="Cyclin-like" evidence="6">
    <location>
        <begin position="557"/>
        <end position="643"/>
    </location>
</feature>
<comment type="caution">
    <text evidence="7">The sequence shown here is derived from an EMBL/GenBank/DDBJ whole genome shotgun (WGS) entry which is preliminary data.</text>
</comment>
<organism evidence="7 8">
    <name type="scientific">Halteria grandinella</name>
    <dbReference type="NCBI Taxonomy" id="5974"/>
    <lineage>
        <taxon>Eukaryota</taxon>
        <taxon>Sar</taxon>
        <taxon>Alveolata</taxon>
        <taxon>Ciliophora</taxon>
        <taxon>Intramacronucleata</taxon>
        <taxon>Spirotrichea</taxon>
        <taxon>Stichotrichia</taxon>
        <taxon>Sporadotrichida</taxon>
        <taxon>Halteriidae</taxon>
        <taxon>Halteria</taxon>
    </lineage>
</organism>
<evidence type="ECO:0000313" key="8">
    <source>
        <dbReference type="Proteomes" id="UP000785679"/>
    </source>
</evidence>
<accession>A0A8J8SUI1</accession>
<evidence type="ECO:0000256" key="4">
    <source>
        <dbReference type="RuleBase" id="RU000383"/>
    </source>
</evidence>
<comment type="similarity">
    <text evidence="4">Belongs to the cyclin family.</text>
</comment>
<protein>
    <recommendedName>
        <fullName evidence="6">Cyclin-like domain-containing protein</fullName>
    </recommendedName>
</protein>
<keyword evidence="2 4" id="KW-0195">Cyclin</keyword>
<dbReference type="Proteomes" id="UP000785679">
    <property type="component" value="Unassembled WGS sequence"/>
</dbReference>
<feature type="region of interest" description="Disordered" evidence="5">
    <location>
        <begin position="104"/>
        <end position="130"/>
    </location>
</feature>
<dbReference type="PANTHER" id="PTHR10177">
    <property type="entry name" value="CYCLINS"/>
    <property type="match status" value="1"/>
</dbReference>
<gene>
    <name evidence="7" type="ORF">FGO68_gene14187</name>
</gene>
<evidence type="ECO:0000256" key="5">
    <source>
        <dbReference type="SAM" id="MobiDB-lite"/>
    </source>
</evidence>
<dbReference type="AlphaFoldDB" id="A0A8J8SUI1"/>
<name>A0A8J8SUI1_HALGN</name>
<dbReference type="Pfam" id="PF00134">
    <property type="entry name" value="Cyclin_N"/>
    <property type="match status" value="1"/>
</dbReference>
<dbReference type="InterPro" id="IPR013763">
    <property type="entry name" value="Cyclin-like_dom"/>
</dbReference>